<evidence type="ECO:0000313" key="1">
    <source>
        <dbReference type="EMBL" id="GAA4902737.1"/>
    </source>
</evidence>
<gene>
    <name evidence="1" type="ORF">GCM10023313_01480</name>
</gene>
<organism evidence="1 2">
    <name type="scientific">Mucilaginibacter defluvii</name>
    <dbReference type="NCBI Taxonomy" id="1196019"/>
    <lineage>
        <taxon>Bacteria</taxon>
        <taxon>Pseudomonadati</taxon>
        <taxon>Bacteroidota</taxon>
        <taxon>Sphingobacteriia</taxon>
        <taxon>Sphingobacteriales</taxon>
        <taxon>Sphingobacteriaceae</taxon>
        <taxon>Mucilaginibacter</taxon>
    </lineage>
</organism>
<protein>
    <submittedName>
        <fullName evidence="1">Uncharacterized protein</fullName>
    </submittedName>
</protein>
<dbReference type="EMBL" id="BAABJI010000001">
    <property type="protein sequence ID" value="GAA4902737.1"/>
    <property type="molecule type" value="Genomic_DNA"/>
</dbReference>
<proteinExistence type="predicted"/>
<comment type="caution">
    <text evidence="1">The sequence shown here is derived from an EMBL/GenBank/DDBJ whole genome shotgun (WGS) entry which is preliminary data.</text>
</comment>
<reference evidence="2" key="1">
    <citation type="journal article" date="2019" name="Int. J. Syst. Evol. Microbiol.">
        <title>The Global Catalogue of Microorganisms (GCM) 10K type strain sequencing project: providing services to taxonomists for standard genome sequencing and annotation.</title>
        <authorList>
            <consortium name="The Broad Institute Genomics Platform"/>
            <consortium name="The Broad Institute Genome Sequencing Center for Infectious Disease"/>
            <person name="Wu L."/>
            <person name="Ma J."/>
        </authorList>
    </citation>
    <scope>NUCLEOTIDE SEQUENCE [LARGE SCALE GENOMIC DNA]</scope>
    <source>
        <strain evidence="2">JCM 18283</strain>
    </source>
</reference>
<name>A0ABP9FHY8_9SPHI</name>
<sequence length="154" mass="16606">MAGIPIKNIDDLRSEIARLTIAEDVQSSALKLRFSSPSALFATALSIFPKSATLDGVKGAGFFKQDFLGLISRFLLPLTLNKTLFKSSNFLVKALVSVISQKASTYISEDSVTGVWGKVKGLFNNIVKKKQPGVVAETVVVPPNPTAPPYTETY</sequence>
<dbReference type="RefSeq" id="WP_345328917.1">
    <property type="nucleotide sequence ID" value="NZ_BAABJI010000001.1"/>
</dbReference>
<evidence type="ECO:0000313" key="2">
    <source>
        <dbReference type="Proteomes" id="UP001501436"/>
    </source>
</evidence>
<dbReference type="Proteomes" id="UP001501436">
    <property type="component" value="Unassembled WGS sequence"/>
</dbReference>
<keyword evidence="2" id="KW-1185">Reference proteome</keyword>
<accession>A0ABP9FHY8</accession>